<gene>
    <name evidence="1" type="ORF">CVN68_05190</name>
</gene>
<organism evidence="1 2">
    <name type="scientific">Sphingomonas psychrotolerans</name>
    <dbReference type="NCBI Taxonomy" id="1327635"/>
    <lineage>
        <taxon>Bacteria</taxon>
        <taxon>Pseudomonadati</taxon>
        <taxon>Pseudomonadota</taxon>
        <taxon>Alphaproteobacteria</taxon>
        <taxon>Sphingomonadales</taxon>
        <taxon>Sphingomonadaceae</taxon>
        <taxon>Sphingomonas</taxon>
    </lineage>
</organism>
<dbReference type="Proteomes" id="UP000229081">
    <property type="component" value="Chromosome"/>
</dbReference>
<name>A0A2K8MQZ3_9SPHN</name>
<dbReference type="OrthoDB" id="7306064at2"/>
<reference evidence="1 2" key="1">
    <citation type="submission" date="2017-11" db="EMBL/GenBank/DDBJ databases">
        <title>Complete genome sequence of Sphingomonas sp. Strain Cra20, a psychrotolerant potential plant growth promoting rhizobacteria.</title>
        <authorList>
            <person name="Luo Y."/>
        </authorList>
    </citation>
    <scope>NUCLEOTIDE SEQUENCE [LARGE SCALE GENOMIC DNA]</scope>
    <source>
        <strain evidence="1 2">Cra20</strain>
    </source>
</reference>
<accession>A0A2K8MQZ3</accession>
<dbReference type="AlphaFoldDB" id="A0A2K8MQZ3"/>
<keyword evidence="2" id="KW-1185">Reference proteome</keyword>
<protein>
    <submittedName>
        <fullName evidence="1">Tight adherence protein TadE</fullName>
    </submittedName>
</protein>
<sequence length="179" mass="19186">MGLLLLGAFDVAHTLYMRAALEGVVQKAARDATLESGLVSATQTALDDKVRNQIKTLANNGTVTITRQWYRNYEQAAGSRFEPWTDTNHNGICDGPQGLTPGEPYEDTNGNGVWNATGGNLSQGGAKDAVLYTATVTYPRFFPLNNFIGGSSTTTVRAQTILRNQPYGDQGAPAVRTCA</sequence>
<dbReference type="EMBL" id="CP024923">
    <property type="protein sequence ID" value="ATY34429.1"/>
    <property type="molecule type" value="Genomic_DNA"/>
</dbReference>
<evidence type="ECO:0000313" key="1">
    <source>
        <dbReference type="EMBL" id="ATY34429.1"/>
    </source>
</evidence>
<dbReference type="KEGG" id="sphc:CVN68_05190"/>
<evidence type="ECO:0000313" key="2">
    <source>
        <dbReference type="Proteomes" id="UP000229081"/>
    </source>
</evidence>
<proteinExistence type="predicted"/>